<evidence type="ECO:0000256" key="4">
    <source>
        <dbReference type="ARBA" id="ARBA00022642"/>
    </source>
</evidence>
<dbReference type="Gene3D" id="3.40.50.620">
    <property type="entry name" value="HUPs"/>
    <property type="match status" value="1"/>
</dbReference>
<proteinExistence type="inferred from homology"/>
<dbReference type="UniPathway" id="UPA00253">
    <property type="reaction ID" value="UER00332"/>
</dbReference>
<evidence type="ECO:0000256" key="7">
    <source>
        <dbReference type="ARBA" id="ARBA00022741"/>
    </source>
</evidence>
<feature type="domain" description="Cytidyltransferase-like" evidence="12">
    <location>
        <begin position="5"/>
        <end position="163"/>
    </location>
</feature>
<dbReference type="EMBL" id="WHLY01000002">
    <property type="protein sequence ID" value="MPR33876.1"/>
    <property type="molecule type" value="Genomic_DNA"/>
</dbReference>
<name>A0A7C9BC63_9BACT</name>
<dbReference type="SUPFAM" id="SSF52374">
    <property type="entry name" value="Nucleotidylyl transferase"/>
    <property type="match status" value="1"/>
</dbReference>
<dbReference type="InterPro" id="IPR014729">
    <property type="entry name" value="Rossmann-like_a/b/a_fold"/>
</dbReference>
<dbReference type="HAMAP" id="MF_00244">
    <property type="entry name" value="NaMN_adenylyltr"/>
    <property type="match status" value="1"/>
</dbReference>
<evidence type="ECO:0000313" key="13">
    <source>
        <dbReference type="EMBL" id="MPR33876.1"/>
    </source>
</evidence>
<comment type="pathway">
    <text evidence="2 11">Cofactor biosynthesis; NAD(+) biosynthesis; deamido-NAD(+) from nicotinate D-ribonucleotide: step 1/1.</text>
</comment>
<dbReference type="InterPro" id="IPR004821">
    <property type="entry name" value="Cyt_trans-like"/>
</dbReference>
<comment type="caution">
    <text evidence="13">The sequence shown here is derived from an EMBL/GenBank/DDBJ whole genome shotgun (WGS) entry which is preliminary data.</text>
</comment>
<evidence type="ECO:0000256" key="6">
    <source>
        <dbReference type="ARBA" id="ARBA00022695"/>
    </source>
</evidence>
<protein>
    <recommendedName>
        <fullName evidence="11">Probable nicotinate-nucleotide adenylyltransferase</fullName>
        <ecNumber evidence="11">2.7.7.18</ecNumber>
    </recommendedName>
    <alternativeName>
        <fullName evidence="11">Deamido-NAD(+) diphosphorylase</fullName>
    </alternativeName>
    <alternativeName>
        <fullName evidence="11">Deamido-NAD(+) pyrophosphorylase</fullName>
    </alternativeName>
    <alternativeName>
        <fullName evidence="11">Nicotinate mononucleotide adenylyltransferase</fullName>
        <shortName evidence="11">NaMN adenylyltransferase</shortName>
    </alternativeName>
</protein>
<dbReference type="Pfam" id="PF01467">
    <property type="entry name" value="CTP_transf_like"/>
    <property type="match status" value="1"/>
</dbReference>
<keyword evidence="7 11" id="KW-0547">Nucleotide-binding</keyword>
<evidence type="ECO:0000256" key="11">
    <source>
        <dbReference type="HAMAP-Rule" id="MF_00244"/>
    </source>
</evidence>
<dbReference type="GO" id="GO:0009435">
    <property type="term" value="P:NAD+ biosynthetic process"/>
    <property type="evidence" value="ECO:0007669"/>
    <property type="project" value="UniProtKB-UniRule"/>
</dbReference>
<dbReference type="Proteomes" id="UP000479293">
    <property type="component" value="Unassembled WGS sequence"/>
</dbReference>
<dbReference type="NCBIfam" id="TIGR00125">
    <property type="entry name" value="cyt_tran_rel"/>
    <property type="match status" value="1"/>
</dbReference>
<dbReference type="EC" id="2.7.7.18" evidence="11"/>
<dbReference type="RefSeq" id="WP_152759618.1">
    <property type="nucleotide sequence ID" value="NZ_WHLY01000002.1"/>
</dbReference>
<dbReference type="CDD" id="cd02165">
    <property type="entry name" value="NMNAT"/>
    <property type="match status" value="1"/>
</dbReference>
<dbReference type="InterPro" id="IPR005248">
    <property type="entry name" value="NadD/NMNAT"/>
</dbReference>
<evidence type="ECO:0000256" key="5">
    <source>
        <dbReference type="ARBA" id="ARBA00022679"/>
    </source>
</evidence>
<evidence type="ECO:0000256" key="10">
    <source>
        <dbReference type="ARBA" id="ARBA00048721"/>
    </source>
</evidence>
<comment type="catalytic activity">
    <reaction evidence="10 11">
        <text>nicotinate beta-D-ribonucleotide + ATP + H(+) = deamido-NAD(+) + diphosphate</text>
        <dbReference type="Rhea" id="RHEA:22860"/>
        <dbReference type="ChEBI" id="CHEBI:15378"/>
        <dbReference type="ChEBI" id="CHEBI:30616"/>
        <dbReference type="ChEBI" id="CHEBI:33019"/>
        <dbReference type="ChEBI" id="CHEBI:57502"/>
        <dbReference type="ChEBI" id="CHEBI:58437"/>
        <dbReference type="EC" id="2.7.7.18"/>
    </reaction>
</comment>
<gene>
    <name evidence="11" type="primary">nadD</name>
    <name evidence="13" type="ORF">GBK04_10970</name>
</gene>
<keyword evidence="4 11" id="KW-0662">Pyridine nucleotide biosynthesis</keyword>
<dbReference type="GO" id="GO:0004515">
    <property type="term" value="F:nicotinate-nucleotide adenylyltransferase activity"/>
    <property type="evidence" value="ECO:0007669"/>
    <property type="project" value="UniProtKB-UniRule"/>
</dbReference>
<sequence length="190" mass="22037">MKIGLFFGSFNPLHIGHLIIANTMATATDLEQVWFVVSPHNPFKKNKSLLHEFDRLDMVERAIADNSRLKATDFEFHLPKPSYTIDTLIRLLERYPQHEFKLIMGEDNLAQFPNWKNHDKILEYVGLYVYPRPNAATHAFGAHPRVTFVPAPLLDISATFIRDALRSGRSIRYLVPEVVEEMIVRKKFYV</sequence>
<reference evidence="13 14" key="1">
    <citation type="submission" date="2019-10" db="EMBL/GenBank/DDBJ databases">
        <title>Draft Genome Sequence of Cytophagaceae sp. SJW1-29.</title>
        <authorList>
            <person name="Choi A."/>
        </authorList>
    </citation>
    <scope>NUCLEOTIDE SEQUENCE [LARGE SCALE GENOMIC DNA]</scope>
    <source>
        <strain evidence="13 14">SJW1-29</strain>
    </source>
</reference>
<comment type="function">
    <text evidence="1 11">Catalyzes the reversible adenylation of nicotinate mononucleotide (NaMN) to nicotinic acid adenine dinucleotide (NaAD).</text>
</comment>
<evidence type="ECO:0000256" key="9">
    <source>
        <dbReference type="ARBA" id="ARBA00023027"/>
    </source>
</evidence>
<organism evidence="13 14">
    <name type="scientific">Salmonirosea aquatica</name>
    <dbReference type="NCBI Taxonomy" id="2654236"/>
    <lineage>
        <taxon>Bacteria</taxon>
        <taxon>Pseudomonadati</taxon>
        <taxon>Bacteroidota</taxon>
        <taxon>Cytophagia</taxon>
        <taxon>Cytophagales</taxon>
        <taxon>Spirosomataceae</taxon>
        <taxon>Salmonirosea</taxon>
    </lineage>
</organism>
<keyword evidence="5 11" id="KW-0808">Transferase</keyword>
<evidence type="ECO:0000259" key="12">
    <source>
        <dbReference type="Pfam" id="PF01467"/>
    </source>
</evidence>
<dbReference type="NCBIfam" id="TIGR00482">
    <property type="entry name" value="nicotinate (nicotinamide) nucleotide adenylyltransferase"/>
    <property type="match status" value="1"/>
</dbReference>
<evidence type="ECO:0000256" key="8">
    <source>
        <dbReference type="ARBA" id="ARBA00022840"/>
    </source>
</evidence>
<evidence type="ECO:0000256" key="2">
    <source>
        <dbReference type="ARBA" id="ARBA00005019"/>
    </source>
</evidence>
<dbReference type="PANTHER" id="PTHR39321">
    <property type="entry name" value="NICOTINATE-NUCLEOTIDE ADENYLYLTRANSFERASE-RELATED"/>
    <property type="match status" value="1"/>
</dbReference>
<evidence type="ECO:0000256" key="1">
    <source>
        <dbReference type="ARBA" id="ARBA00002324"/>
    </source>
</evidence>
<dbReference type="PANTHER" id="PTHR39321:SF3">
    <property type="entry name" value="PHOSPHOPANTETHEINE ADENYLYLTRANSFERASE"/>
    <property type="match status" value="1"/>
</dbReference>
<keyword evidence="14" id="KW-1185">Reference proteome</keyword>
<keyword evidence="6 11" id="KW-0548">Nucleotidyltransferase</keyword>
<comment type="similarity">
    <text evidence="3 11">Belongs to the NadD family.</text>
</comment>
<keyword evidence="9 11" id="KW-0520">NAD</keyword>
<accession>A0A7C9BC63</accession>
<dbReference type="AlphaFoldDB" id="A0A7C9BC63"/>
<evidence type="ECO:0000256" key="3">
    <source>
        <dbReference type="ARBA" id="ARBA00009014"/>
    </source>
</evidence>
<keyword evidence="8 11" id="KW-0067">ATP-binding</keyword>
<evidence type="ECO:0000313" key="14">
    <source>
        <dbReference type="Proteomes" id="UP000479293"/>
    </source>
</evidence>
<dbReference type="GO" id="GO:0005524">
    <property type="term" value="F:ATP binding"/>
    <property type="evidence" value="ECO:0007669"/>
    <property type="project" value="UniProtKB-KW"/>
</dbReference>